<keyword evidence="2" id="KW-1185">Reference proteome</keyword>
<reference evidence="1 2" key="1">
    <citation type="journal article" date="2007" name="Nature">
        <title>Evolution of genes and genomes on the Drosophila phylogeny.</title>
        <authorList>
            <consortium name="Drosophila 12 Genomes Consortium"/>
            <person name="Clark A.G."/>
            <person name="Eisen M.B."/>
            <person name="Smith D.R."/>
            <person name="Bergman C.M."/>
            <person name="Oliver B."/>
            <person name="Markow T.A."/>
            <person name="Kaufman T.C."/>
            <person name="Kellis M."/>
            <person name="Gelbart W."/>
            <person name="Iyer V.N."/>
            <person name="Pollard D.A."/>
            <person name="Sackton T.B."/>
            <person name="Larracuente A.M."/>
            <person name="Singh N.D."/>
            <person name="Abad J.P."/>
            <person name="Abt D.N."/>
            <person name="Adryan B."/>
            <person name="Aguade M."/>
            <person name="Akashi H."/>
            <person name="Anderson W.W."/>
            <person name="Aquadro C.F."/>
            <person name="Ardell D.H."/>
            <person name="Arguello R."/>
            <person name="Artieri C.G."/>
            <person name="Barbash D.A."/>
            <person name="Barker D."/>
            <person name="Barsanti P."/>
            <person name="Batterham P."/>
            <person name="Batzoglou S."/>
            <person name="Begun D."/>
            <person name="Bhutkar A."/>
            <person name="Blanco E."/>
            <person name="Bosak S.A."/>
            <person name="Bradley R.K."/>
            <person name="Brand A.D."/>
            <person name="Brent M.R."/>
            <person name="Brooks A.N."/>
            <person name="Brown R.H."/>
            <person name="Butlin R.K."/>
            <person name="Caggese C."/>
            <person name="Calvi B.R."/>
            <person name="Bernardo de Carvalho A."/>
            <person name="Caspi A."/>
            <person name="Castrezana S."/>
            <person name="Celniker S.E."/>
            <person name="Chang J.L."/>
            <person name="Chapple C."/>
            <person name="Chatterji S."/>
            <person name="Chinwalla A."/>
            <person name="Civetta A."/>
            <person name="Clifton S.W."/>
            <person name="Comeron J.M."/>
            <person name="Costello J.C."/>
            <person name="Coyne J.A."/>
            <person name="Daub J."/>
            <person name="David R.G."/>
            <person name="Delcher A.L."/>
            <person name="Delehaunty K."/>
            <person name="Do C.B."/>
            <person name="Ebling H."/>
            <person name="Edwards K."/>
            <person name="Eickbush T."/>
            <person name="Evans J.D."/>
            <person name="Filipski A."/>
            <person name="Findeiss S."/>
            <person name="Freyhult E."/>
            <person name="Fulton L."/>
            <person name="Fulton R."/>
            <person name="Garcia A.C."/>
            <person name="Gardiner A."/>
            <person name="Garfield D.A."/>
            <person name="Garvin B.E."/>
            <person name="Gibson G."/>
            <person name="Gilbert D."/>
            <person name="Gnerre S."/>
            <person name="Godfrey J."/>
            <person name="Good R."/>
            <person name="Gotea V."/>
            <person name="Gravely B."/>
            <person name="Greenberg A.J."/>
            <person name="Griffiths-Jones S."/>
            <person name="Gross S."/>
            <person name="Guigo R."/>
            <person name="Gustafson E.A."/>
            <person name="Haerty W."/>
            <person name="Hahn M.W."/>
            <person name="Halligan D.L."/>
            <person name="Halpern A.L."/>
            <person name="Halter G.M."/>
            <person name="Han M.V."/>
            <person name="Heger A."/>
            <person name="Hillier L."/>
            <person name="Hinrichs A.S."/>
            <person name="Holmes I."/>
            <person name="Hoskins R.A."/>
            <person name="Hubisz M.J."/>
            <person name="Hultmark D."/>
            <person name="Huntley M.A."/>
            <person name="Jaffe D.B."/>
            <person name="Jagadeeshan S."/>
            <person name="Jeck W.R."/>
            <person name="Johnson J."/>
            <person name="Jones C.D."/>
            <person name="Jordan W.C."/>
            <person name="Karpen G.H."/>
            <person name="Kataoka E."/>
            <person name="Keightley P.D."/>
            <person name="Kheradpour P."/>
            <person name="Kirkness E.F."/>
            <person name="Koerich L.B."/>
            <person name="Kristiansen K."/>
            <person name="Kudrna D."/>
            <person name="Kulathinal R.J."/>
            <person name="Kumar S."/>
            <person name="Kwok R."/>
            <person name="Lander E."/>
            <person name="Langley C.H."/>
            <person name="Lapoint R."/>
            <person name="Lazzaro B.P."/>
            <person name="Lee S.J."/>
            <person name="Levesque L."/>
            <person name="Li R."/>
            <person name="Lin C.F."/>
            <person name="Lin M.F."/>
            <person name="Lindblad-Toh K."/>
            <person name="Llopart A."/>
            <person name="Long M."/>
            <person name="Low L."/>
            <person name="Lozovsky E."/>
            <person name="Lu J."/>
            <person name="Luo M."/>
            <person name="Machado C.A."/>
            <person name="Makalowski W."/>
            <person name="Marzo M."/>
            <person name="Matsuda M."/>
            <person name="Matzkin L."/>
            <person name="McAllister B."/>
            <person name="McBride C.S."/>
            <person name="McKernan B."/>
            <person name="McKernan K."/>
            <person name="Mendez-Lago M."/>
            <person name="Minx P."/>
            <person name="Mollenhauer M.U."/>
            <person name="Montooth K."/>
            <person name="Mount S.M."/>
            <person name="Mu X."/>
            <person name="Myers E."/>
            <person name="Negre B."/>
            <person name="Newfeld S."/>
            <person name="Nielsen R."/>
            <person name="Noor M.A."/>
            <person name="O'Grady P."/>
            <person name="Pachter L."/>
            <person name="Papaceit M."/>
            <person name="Parisi M.J."/>
            <person name="Parisi M."/>
            <person name="Parts L."/>
            <person name="Pedersen J.S."/>
            <person name="Pesole G."/>
            <person name="Phillippy A.M."/>
            <person name="Ponting C.P."/>
            <person name="Pop M."/>
            <person name="Porcelli D."/>
            <person name="Powell J.R."/>
            <person name="Prohaska S."/>
            <person name="Pruitt K."/>
            <person name="Puig M."/>
            <person name="Quesneville H."/>
            <person name="Ram K.R."/>
            <person name="Rand D."/>
            <person name="Rasmussen M.D."/>
            <person name="Reed L.K."/>
            <person name="Reenan R."/>
            <person name="Reily A."/>
            <person name="Remington K.A."/>
            <person name="Rieger T.T."/>
            <person name="Ritchie M.G."/>
            <person name="Robin C."/>
            <person name="Rogers Y.H."/>
            <person name="Rohde C."/>
            <person name="Rozas J."/>
            <person name="Rubenfield M.J."/>
            <person name="Ruiz A."/>
            <person name="Russo S."/>
            <person name="Salzberg S.L."/>
            <person name="Sanchez-Gracia A."/>
            <person name="Saranga D.J."/>
            <person name="Sato H."/>
            <person name="Schaeffer S.W."/>
            <person name="Schatz M.C."/>
            <person name="Schlenke T."/>
            <person name="Schwartz R."/>
            <person name="Segarra C."/>
            <person name="Singh R.S."/>
            <person name="Sirot L."/>
            <person name="Sirota M."/>
            <person name="Sisneros N.B."/>
            <person name="Smith C.D."/>
            <person name="Smith T.F."/>
            <person name="Spieth J."/>
            <person name="Stage D.E."/>
            <person name="Stark A."/>
            <person name="Stephan W."/>
            <person name="Strausberg R.L."/>
            <person name="Strempel S."/>
            <person name="Sturgill D."/>
            <person name="Sutton G."/>
            <person name="Sutton G.G."/>
            <person name="Tao W."/>
            <person name="Teichmann S."/>
            <person name="Tobari Y.N."/>
            <person name="Tomimura Y."/>
            <person name="Tsolas J.M."/>
            <person name="Valente V.L."/>
            <person name="Venter E."/>
            <person name="Venter J.C."/>
            <person name="Vicario S."/>
            <person name="Vieira F.G."/>
            <person name="Vilella A.J."/>
            <person name="Villasante A."/>
            <person name="Walenz B."/>
            <person name="Wang J."/>
            <person name="Wasserman M."/>
            <person name="Watts T."/>
            <person name="Wilson D."/>
            <person name="Wilson R.K."/>
            <person name="Wing R.A."/>
            <person name="Wolfner M.F."/>
            <person name="Wong A."/>
            <person name="Wong G.K."/>
            <person name="Wu C.I."/>
            <person name="Wu G."/>
            <person name="Yamamoto D."/>
            <person name="Yang H.P."/>
            <person name="Yang S.P."/>
            <person name="Yorke J.A."/>
            <person name="Yoshida K."/>
            <person name="Zdobnov E."/>
            <person name="Zhang P."/>
            <person name="Zhang Y."/>
            <person name="Zimin A.V."/>
            <person name="Baldwin J."/>
            <person name="Abdouelleil A."/>
            <person name="Abdulkadir J."/>
            <person name="Abebe A."/>
            <person name="Abera B."/>
            <person name="Abreu J."/>
            <person name="Acer S.C."/>
            <person name="Aftuck L."/>
            <person name="Alexander A."/>
            <person name="An P."/>
            <person name="Anderson E."/>
            <person name="Anderson S."/>
            <person name="Arachi H."/>
            <person name="Azer M."/>
            <person name="Bachantsang P."/>
            <person name="Barry A."/>
            <person name="Bayul T."/>
            <person name="Berlin A."/>
            <person name="Bessette D."/>
            <person name="Bloom T."/>
            <person name="Blye J."/>
            <person name="Boguslavskiy L."/>
            <person name="Bonnet C."/>
            <person name="Boukhgalter B."/>
            <person name="Bourzgui I."/>
            <person name="Brown A."/>
            <person name="Cahill P."/>
            <person name="Channer S."/>
            <person name="Cheshatsang Y."/>
            <person name="Chuda L."/>
            <person name="Citroen M."/>
            <person name="Collymore A."/>
            <person name="Cooke P."/>
            <person name="Costello M."/>
            <person name="D'Aco K."/>
            <person name="Daza R."/>
            <person name="De Haan G."/>
            <person name="DeGray S."/>
            <person name="DeMaso C."/>
            <person name="Dhargay N."/>
            <person name="Dooley K."/>
            <person name="Dooley E."/>
            <person name="Doricent M."/>
            <person name="Dorje P."/>
            <person name="Dorjee K."/>
            <person name="Dupes A."/>
            <person name="Elong R."/>
            <person name="Falk J."/>
            <person name="Farina A."/>
            <person name="Faro S."/>
            <person name="Ferguson D."/>
            <person name="Fisher S."/>
            <person name="Foley C.D."/>
            <person name="Franke A."/>
            <person name="Friedrich D."/>
            <person name="Gadbois L."/>
            <person name="Gearin G."/>
            <person name="Gearin C.R."/>
            <person name="Giannoukos G."/>
            <person name="Goode T."/>
            <person name="Graham J."/>
            <person name="Grandbois E."/>
            <person name="Grewal S."/>
            <person name="Gyaltsen K."/>
            <person name="Hafez N."/>
            <person name="Hagos B."/>
            <person name="Hall J."/>
            <person name="Henson C."/>
            <person name="Hollinger A."/>
            <person name="Honan T."/>
            <person name="Huard M.D."/>
            <person name="Hughes L."/>
            <person name="Hurhula B."/>
            <person name="Husby M.E."/>
            <person name="Kamat A."/>
            <person name="Kanga B."/>
            <person name="Kashin S."/>
            <person name="Khazanovich D."/>
            <person name="Kisner P."/>
            <person name="Lance K."/>
            <person name="Lara M."/>
            <person name="Lee W."/>
            <person name="Lennon N."/>
            <person name="Letendre F."/>
            <person name="LeVine R."/>
            <person name="Lipovsky A."/>
            <person name="Liu X."/>
            <person name="Liu J."/>
            <person name="Liu S."/>
            <person name="Lokyitsang T."/>
            <person name="Lokyitsang Y."/>
            <person name="Lubonja R."/>
            <person name="Lui A."/>
            <person name="MacDonald P."/>
            <person name="Magnisalis V."/>
            <person name="Maru K."/>
            <person name="Matthews C."/>
            <person name="McCusker W."/>
            <person name="McDonough S."/>
            <person name="Mehta T."/>
            <person name="Meldrim J."/>
            <person name="Meneus L."/>
            <person name="Mihai O."/>
            <person name="Mihalev A."/>
            <person name="Mihova T."/>
            <person name="Mittelman R."/>
            <person name="Mlenga V."/>
            <person name="Montmayeur A."/>
            <person name="Mulrain L."/>
            <person name="Navidi A."/>
            <person name="Naylor J."/>
            <person name="Negash T."/>
            <person name="Nguyen T."/>
            <person name="Nguyen N."/>
            <person name="Nicol R."/>
            <person name="Norbu C."/>
            <person name="Norbu N."/>
            <person name="Novod N."/>
            <person name="O'Neill B."/>
            <person name="Osman S."/>
            <person name="Markiewicz E."/>
            <person name="Oyono O.L."/>
            <person name="Patti C."/>
            <person name="Phunkhang P."/>
            <person name="Pierre F."/>
            <person name="Priest M."/>
            <person name="Raghuraman S."/>
            <person name="Rege F."/>
            <person name="Reyes R."/>
            <person name="Rise C."/>
            <person name="Rogov P."/>
            <person name="Ross K."/>
            <person name="Ryan E."/>
            <person name="Settipalli S."/>
            <person name="Shea T."/>
            <person name="Sherpa N."/>
            <person name="Shi L."/>
            <person name="Shih D."/>
            <person name="Sparrow T."/>
            <person name="Spaulding J."/>
            <person name="Stalker J."/>
            <person name="Stange-Thomann N."/>
            <person name="Stavropoulos S."/>
            <person name="Stone C."/>
            <person name="Strader C."/>
            <person name="Tesfaye S."/>
            <person name="Thomson T."/>
            <person name="Thoulutsang Y."/>
            <person name="Thoulutsang D."/>
            <person name="Topham K."/>
            <person name="Topping I."/>
            <person name="Tsamla T."/>
            <person name="Vassiliev H."/>
            <person name="Vo A."/>
            <person name="Wangchuk T."/>
            <person name="Wangdi T."/>
            <person name="Weiand M."/>
            <person name="Wilkinson J."/>
            <person name="Wilson A."/>
            <person name="Yadav S."/>
            <person name="Young G."/>
            <person name="Yu Q."/>
            <person name="Zembek L."/>
            <person name="Zhong D."/>
            <person name="Zimmer A."/>
            <person name="Zwirko Z."/>
            <person name="Jaffe D.B."/>
            <person name="Alvarez P."/>
            <person name="Brockman W."/>
            <person name="Butler J."/>
            <person name="Chin C."/>
            <person name="Gnerre S."/>
            <person name="Grabherr M."/>
            <person name="Kleber M."/>
            <person name="Mauceli E."/>
            <person name="MacCallum I."/>
        </authorList>
    </citation>
    <scope>NUCLEOTIDE SEQUENCE [LARGE SCALE GENOMIC DNA]</scope>
    <source>
        <strain evidence="2">Tucson 15010-1051.87</strain>
    </source>
</reference>
<evidence type="ECO:0000313" key="1">
    <source>
        <dbReference type="EMBL" id="KRF84863.1"/>
    </source>
</evidence>
<evidence type="ECO:0000313" key="2">
    <source>
        <dbReference type="Proteomes" id="UP000008792"/>
    </source>
</evidence>
<dbReference type="Proteomes" id="UP000008792">
    <property type="component" value="Unassembled WGS sequence"/>
</dbReference>
<organism evidence="1 2">
    <name type="scientific">Drosophila virilis</name>
    <name type="common">Fruit fly</name>
    <dbReference type="NCBI Taxonomy" id="7244"/>
    <lineage>
        <taxon>Eukaryota</taxon>
        <taxon>Metazoa</taxon>
        <taxon>Ecdysozoa</taxon>
        <taxon>Arthropoda</taxon>
        <taxon>Hexapoda</taxon>
        <taxon>Insecta</taxon>
        <taxon>Pterygota</taxon>
        <taxon>Neoptera</taxon>
        <taxon>Endopterygota</taxon>
        <taxon>Diptera</taxon>
        <taxon>Brachycera</taxon>
        <taxon>Muscomorpha</taxon>
        <taxon>Ephydroidea</taxon>
        <taxon>Drosophilidae</taxon>
        <taxon>Drosophila</taxon>
    </lineage>
</organism>
<dbReference type="STRING" id="7244.A0A0Q9WUI6"/>
<protein>
    <submittedName>
        <fullName evidence="1">Uncharacterized protein</fullName>
    </submittedName>
</protein>
<sequence length="376" mass="43510">MGRTMTRMQKHEYCIKIIMVCFAVIDAPPDYEDELNASPTRVSNAMYEEFKKSRCIPKNLNYAENKTFWKNVRRWQSEVDEQLLSTNIFTIKEEFDNGRAIKINLWNIFKIRKVVICNRTKILDEQTTTRAPSTIETSTALTTTEKPVDPKKSCDERQEIGIWINEQMQMEDRLGNLIKMLPNILSKLDLHINRNCCPYAILRDRLEVINDNVDAIMQLKALGVYARAKSTGYALLDVRNLMIRLEYLNQKTIKGNNSGGNCCINWEQEVKGFQSRFQLKKDSIQSYAPISSIYNPLTESQISLAQTINRQEDRLLITEALFEKDPSSRTLKAHCCMSNNNNNKNTYNISLPLMDDMQLYDFTNHSTTTSKQKLIA</sequence>
<proteinExistence type="predicted"/>
<name>A0A0Q9WUI6_DROVI</name>
<accession>A0A0Q9WUI6</accession>
<gene>
    <name evidence="1" type="primary">Dvir\GJ26005</name>
    <name evidence="1" type="ORF">Dvir_GJ26005</name>
</gene>
<dbReference type="EMBL" id="CH940647">
    <property type="protein sequence ID" value="KRF84863.1"/>
    <property type="molecule type" value="Genomic_DNA"/>
</dbReference>
<dbReference type="AlphaFoldDB" id="A0A0Q9WUI6"/>
<dbReference type="InParanoid" id="A0A0Q9WUI6"/>
<dbReference type="OrthoDB" id="7857491at2759"/>